<dbReference type="PANTHER" id="PTHR32479:SF17">
    <property type="entry name" value="GLYCOLATE OXIDASE IRON-SULFUR SUBUNIT"/>
    <property type="match status" value="1"/>
</dbReference>
<accession>W4M3M9</accession>
<dbReference type="PROSITE" id="PS51379">
    <property type="entry name" value="4FE4S_FER_2"/>
    <property type="match status" value="2"/>
</dbReference>
<dbReference type="EMBL" id="AZHX01001190">
    <property type="protein sequence ID" value="ETX04566.1"/>
    <property type="molecule type" value="Genomic_DNA"/>
</dbReference>
<dbReference type="InterPro" id="IPR009051">
    <property type="entry name" value="Helical_ferredxn"/>
</dbReference>
<dbReference type="SUPFAM" id="SSF54862">
    <property type="entry name" value="4Fe-4S ferredoxins"/>
    <property type="match status" value="1"/>
</dbReference>
<dbReference type="InterPro" id="IPR017896">
    <property type="entry name" value="4Fe4S_Fe-S-bd"/>
</dbReference>
<protein>
    <recommendedName>
        <fullName evidence="4">4Fe-4S ferredoxin-type domain-containing protein</fullName>
    </recommendedName>
</protein>
<feature type="domain" description="4Fe-4S ferredoxin-type" evidence="4">
    <location>
        <begin position="10"/>
        <end position="39"/>
    </location>
</feature>
<dbReference type="Pfam" id="PF13183">
    <property type="entry name" value="Fer4_8"/>
    <property type="match status" value="1"/>
</dbReference>
<evidence type="ECO:0000259" key="4">
    <source>
        <dbReference type="PROSITE" id="PS51379"/>
    </source>
</evidence>
<dbReference type="Proteomes" id="UP000019140">
    <property type="component" value="Unassembled WGS sequence"/>
</dbReference>
<dbReference type="Gene3D" id="1.10.1060.10">
    <property type="entry name" value="Alpha-helical ferredoxin"/>
    <property type="match status" value="1"/>
</dbReference>
<dbReference type="HOGENOM" id="CLU_1392769_0_0_7"/>
<dbReference type="GO" id="GO:0046872">
    <property type="term" value="F:metal ion binding"/>
    <property type="evidence" value="ECO:0007669"/>
    <property type="project" value="UniProtKB-KW"/>
</dbReference>
<dbReference type="InterPro" id="IPR017900">
    <property type="entry name" value="4Fe4S_Fe_S_CS"/>
</dbReference>
<keyword evidence="1" id="KW-0479">Metal-binding</keyword>
<dbReference type="GO" id="GO:0051536">
    <property type="term" value="F:iron-sulfur cluster binding"/>
    <property type="evidence" value="ECO:0007669"/>
    <property type="project" value="UniProtKB-KW"/>
</dbReference>
<organism evidence="5 6">
    <name type="scientific">Candidatus Entotheonella gemina</name>
    <dbReference type="NCBI Taxonomy" id="1429439"/>
    <lineage>
        <taxon>Bacteria</taxon>
        <taxon>Pseudomonadati</taxon>
        <taxon>Nitrospinota/Tectimicrobiota group</taxon>
        <taxon>Candidatus Tectimicrobiota</taxon>
        <taxon>Candidatus Entotheonellia</taxon>
        <taxon>Candidatus Entotheonellales</taxon>
        <taxon>Candidatus Entotheonellaceae</taxon>
        <taxon>Candidatus Entotheonella</taxon>
    </lineage>
</organism>
<reference evidence="5 6" key="1">
    <citation type="journal article" date="2014" name="Nature">
        <title>An environmental bacterial taxon with a large and distinct metabolic repertoire.</title>
        <authorList>
            <person name="Wilson M.C."/>
            <person name="Mori T."/>
            <person name="Ruckert C."/>
            <person name="Uria A.R."/>
            <person name="Helf M.J."/>
            <person name="Takada K."/>
            <person name="Gernert C."/>
            <person name="Steffens U.A."/>
            <person name="Heycke N."/>
            <person name="Schmitt S."/>
            <person name="Rinke C."/>
            <person name="Helfrich E.J."/>
            <person name="Brachmann A.O."/>
            <person name="Gurgui C."/>
            <person name="Wakimoto T."/>
            <person name="Kracht M."/>
            <person name="Crusemann M."/>
            <person name="Hentschel U."/>
            <person name="Abe I."/>
            <person name="Matsunaga S."/>
            <person name="Kalinowski J."/>
            <person name="Takeyama H."/>
            <person name="Piel J."/>
        </authorList>
    </citation>
    <scope>NUCLEOTIDE SEQUENCE [LARGE SCALE GENOMIC DNA]</scope>
    <source>
        <strain evidence="6">TSY2</strain>
    </source>
</reference>
<proteinExistence type="predicted"/>
<gene>
    <name evidence="5" type="ORF">ETSY2_28090</name>
</gene>
<evidence type="ECO:0000313" key="6">
    <source>
        <dbReference type="Proteomes" id="UP000019140"/>
    </source>
</evidence>
<keyword evidence="3" id="KW-0411">Iron-sulfur</keyword>
<dbReference type="PROSITE" id="PS00198">
    <property type="entry name" value="4FE4S_FER_1"/>
    <property type="match status" value="1"/>
</dbReference>
<evidence type="ECO:0000256" key="1">
    <source>
        <dbReference type="ARBA" id="ARBA00022723"/>
    </source>
</evidence>
<keyword evidence="6" id="KW-1185">Reference proteome</keyword>
<evidence type="ECO:0000313" key="5">
    <source>
        <dbReference type="EMBL" id="ETX04566.1"/>
    </source>
</evidence>
<sequence length="196" mass="21050">MTVAPSFLLRELQQAETSCIKCGFCLPTCPTYRLTGSEAASPRGRIDLMQAVAYGELEAEEIYDQLDLCLGCRACETACPAGVEFGKLLETGRAVARVGAKPSRLGAWLHYVGLHVLLTSPGWMWVVAGLLRFYQISGLQTLLRNSGLLERFSPAMAAAEAAMPAVPATAARQRVPSETDPEGEVRDTVAMLTGCV</sequence>
<comment type="caution">
    <text evidence="5">The sequence shown here is derived from an EMBL/GenBank/DDBJ whole genome shotgun (WGS) entry which is preliminary data.</text>
</comment>
<evidence type="ECO:0000256" key="2">
    <source>
        <dbReference type="ARBA" id="ARBA00023004"/>
    </source>
</evidence>
<feature type="domain" description="4Fe-4S ferredoxin-type" evidence="4">
    <location>
        <begin position="59"/>
        <end position="83"/>
    </location>
</feature>
<dbReference type="AlphaFoldDB" id="W4M3M9"/>
<dbReference type="PANTHER" id="PTHR32479">
    <property type="entry name" value="GLYCOLATE OXIDASE IRON-SULFUR SUBUNIT"/>
    <property type="match status" value="1"/>
</dbReference>
<name>W4M3M9_9BACT</name>
<feature type="non-terminal residue" evidence="5">
    <location>
        <position position="196"/>
    </location>
</feature>
<evidence type="ECO:0000256" key="3">
    <source>
        <dbReference type="ARBA" id="ARBA00023014"/>
    </source>
</evidence>
<keyword evidence="2" id="KW-0408">Iron</keyword>